<keyword evidence="1" id="KW-0732">Signal</keyword>
<dbReference type="Proteomes" id="UP000641932">
    <property type="component" value="Unassembled WGS sequence"/>
</dbReference>
<feature type="signal peptide" evidence="1">
    <location>
        <begin position="1"/>
        <end position="29"/>
    </location>
</feature>
<feature type="chain" id="PRO_5037563511" evidence="1">
    <location>
        <begin position="30"/>
        <end position="72"/>
    </location>
</feature>
<evidence type="ECO:0000313" key="3">
    <source>
        <dbReference type="Proteomes" id="UP000641932"/>
    </source>
</evidence>
<reference evidence="2" key="2">
    <citation type="submission" date="2020-09" db="EMBL/GenBank/DDBJ databases">
        <authorList>
            <person name="Sun Q."/>
            <person name="Zhou Y."/>
        </authorList>
    </citation>
    <scope>NUCLEOTIDE SEQUENCE</scope>
    <source>
        <strain evidence="2">CGMCC 4.7201</strain>
    </source>
</reference>
<reference evidence="2" key="1">
    <citation type="journal article" date="2014" name="Int. J. Syst. Evol. Microbiol.">
        <title>Complete genome sequence of Corynebacterium casei LMG S-19264T (=DSM 44701T), isolated from a smear-ripened cheese.</title>
        <authorList>
            <consortium name="US DOE Joint Genome Institute (JGI-PGF)"/>
            <person name="Walter F."/>
            <person name="Albersmeier A."/>
            <person name="Kalinowski J."/>
            <person name="Ruckert C."/>
        </authorList>
    </citation>
    <scope>NUCLEOTIDE SEQUENCE</scope>
    <source>
        <strain evidence="2">CGMCC 4.7201</strain>
    </source>
</reference>
<sequence>MAKITVRVNRARSALAALVLGHGPTMAWADSSATGAAGPWVVAVDHSGRDVGPGAIDLPAALAAAVSRQAAA</sequence>
<comment type="caution">
    <text evidence="2">The sequence shown here is derived from an EMBL/GenBank/DDBJ whole genome shotgun (WGS) entry which is preliminary data.</text>
</comment>
<proteinExistence type="predicted"/>
<evidence type="ECO:0000313" key="2">
    <source>
        <dbReference type="EMBL" id="GGO92197.1"/>
    </source>
</evidence>
<organism evidence="2 3">
    <name type="scientific">Wenjunlia tyrosinilytica</name>
    <dbReference type="NCBI Taxonomy" id="1544741"/>
    <lineage>
        <taxon>Bacteria</taxon>
        <taxon>Bacillati</taxon>
        <taxon>Actinomycetota</taxon>
        <taxon>Actinomycetes</taxon>
        <taxon>Kitasatosporales</taxon>
        <taxon>Streptomycetaceae</taxon>
        <taxon>Wenjunlia</taxon>
    </lineage>
</organism>
<dbReference type="RefSeq" id="WP_189133284.1">
    <property type="nucleotide sequence ID" value="NZ_BMMS01000018.1"/>
</dbReference>
<evidence type="ECO:0000256" key="1">
    <source>
        <dbReference type="SAM" id="SignalP"/>
    </source>
</evidence>
<accession>A0A917ZUD1</accession>
<name>A0A917ZUD1_9ACTN</name>
<keyword evidence="3" id="KW-1185">Reference proteome</keyword>
<dbReference type="AlphaFoldDB" id="A0A917ZUD1"/>
<protein>
    <submittedName>
        <fullName evidence="2">Uncharacterized protein</fullName>
    </submittedName>
</protein>
<dbReference type="EMBL" id="BMMS01000018">
    <property type="protein sequence ID" value="GGO92197.1"/>
    <property type="molecule type" value="Genomic_DNA"/>
</dbReference>
<gene>
    <name evidence="2" type="ORF">GCM10012280_41820</name>
</gene>